<dbReference type="SUPFAM" id="SSF50978">
    <property type="entry name" value="WD40 repeat-like"/>
    <property type="match status" value="1"/>
</dbReference>
<keyword evidence="1" id="KW-0853">WD repeat</keyword>
<keyword evidence="2" id="KW-0677">Repeat</keyword>
<dbReference type="AlphaFoldDB" id="A0A3R7PKE1"/>
<evidence type="ECO:0000313" key="4">
    <source>
        <dbReference type="EMBL" id="RNF21269.1"/>
    </source>
</evidence>
<dbReference type="Proteomes" id="UP000284403">
    <property type="component" value="Unassembled WGS sequence"/>
</dbReference>
<comment type="similarity">
    <text evidence="3">Belongs to the WD repeat PROPPIN family.</text>
</comment>
<reference evidence="4 5" key="1">
    <citation type="journal article" date="2018" name="BMC Genomics">
        <title>Genomic comparison of Trypanosoma conorhini and Trypanosoma rangeli to Trypanosoma cruzi strains of high and low virulence.</title>
        <authorList>
            <person name="Bradwell K.R."/>
            <person name="Koparde V.N."/>
            <person name="Matveyev A.V."/>
            <person name="Serrano M.G."/>
            <person name="Alves J.M."/>
            <person name="Parikh H."/>
            <person name="Huang B."/>
            <person name="Lee V."/>
            <person name="Espinosa-Alvarez O."/>
            <person name="Ortiz P.A."/>
            <person name="Costa-Martins A.G."/>
            <person name="Teixeira M.M."/>
            <person name="Buck G.A."/>
        </authorList>
    </citation>
    <scope>NUCLEOTIDE SEQUENCE [LARGE SCALE GENOMIC DNA]</scope>
    <source>
        <strain evidence="4 5">025E</strain>
    </source>
</reference>
<name>A0A3R7PKE1_9TRYP</name>
<evidence type="ECO:0000313" key="5">
    <source>
        <dbReference type="Proteomes" id="UP000284403"/>
    </source>
</evidence>
<dbReference type="InterPro" id="IPR048720">
    <property type="entry name" value="PROPPIN"/>
</dbReference>
<dbReference type="InterPro" id="IPR015943">
    <property type="entry name" value="WD40/YVTN_repeat-like_dom_sf"/>
</dbReference>
<evidence type="ECO:0000256" key="1">
    <source>
        <dbReference type="ARBA" id="ARBA00022574"/>
    </source>
</evidence>
<sequence>MIAERPGQRVTYLSWNNEGTSLAVGLTHGFAIYSTELLLNEDGCLREVIQRPVLGGVGILALHGQSNLAILVGWEASRRDTVTILDLSVDNTMNDDPSVLARVKLSAVVTAVRFHPCMVLVGVETGLTYVFDHTLHMIESFEVSKPALSSRPRGETLALGTVLVEKSACGIFYSQLYGVILGPRTGTVRCVCYASERHVQSSLLQDPFPDLGKKLTPQLTVNVVELHRNEVSCITITPDGMRALTVSERGTSLKLLDVENHTVLCQFSRGTTPNVVHALGLLVSSTDTIAACISGSGTFHLFHLHTYNSSDTRAAGAGNADRGVGSYGFMRAWSDYRNSVCPRARLLIPEDELYNSLCRQDDSGKSIYSMVLRPVAQKDSCVAFVVQRCMLPQGVTRRARLLSVQADFSAVEPMKIMRSFYFPKDEL</sequence>
<dbReference type="InterPro" id="IPR036322">
    <property type="entry name" value="WD40_repeat_dom_sf"/>
</dbReference>
<evidence type="ECO:0000256" key="3">
    <source>
        <dbReference type="ARBA" id="ARBA00025740"/>
    </source>
</evidence>
<dbReference type="EMBL" id="MKKU01000160">
    <property type="protein sequence ID" value="RNF21269.1"/>
    <property type="molecule type" value="Genomic_DNA"/>
</dbReference>
<organism evidence="4 5">
    <name type="scientific">Trypanosoma conorhini</name>
    <dbReference type="NCBI Taxonomy" id="83891"/>
    <lineage>
        <taxon>Eukaryota</taxon>
        <taxon>Discoba</taxon>
        <taxon>Euglenozoa</taxon>
        <taxon>Kinetoplastea</taxon>
        <taxon>Metakinetoplastina</taxon>
        <taxon>Trypanosomatida</taxon>
        <taxon>Trypanosomatidae</taxon>
        <taxon>Trypanosoma</taxon>
    </lineage>
</organism>
<dbReference type="RefSeq" id="XP_029229488.1">
    <property type="nucleotide sequence ID" value="XM_029370370.1"/>
</dbReference>
<proteinExistence type="inferred from homology"/>
<gene>
    <name evidence="4" type="ORF">Tco025E_03452</name>
</gene>
<dbReference type="OrthoDB" id="1667587at2759"/>
<dbReference type="GeneID" id="40317063"/>
<keyword evidence="5" id="KW-1185">Reference proteome</keyword>
<protein>
    <submittedName>
        <fullName evidence="4">Uncharacterized protein</fullName>
    </submittedName>
</protein>
<dbReference type="Gene3D" id="2.130.10.10">
    <property type="entry name" value="YVTN repeat-like/Quinoprotein amine dehydrogenase"/>
    <property type="match status" value="1"/>
</dbReference>
<accession>A0A3R7PKE1</accession>
<evidence type="ECO:0000256" key="2">
    <source>
        <dbReference type="ARBA" id="ARBA00022737"/>
    </source>
</evidence>
<comment type="caution">
    <text evidence="4">The sequence shown here is derived from an EMBL/GenBank/DDBJ whole genome shotgun (WGS) entry which is preliminary data.</text>
</comment>
<dbReference type="PANTHER" id="PTHR11227">
    <property type="entry name" value="WD-REPEAT PROTEIN INTERACTING WITH PHOSPHOINOSIDES WIPI -RELATED"/>
    <property type="match status" value="1"/>
</dbReference>